<feature type="signal peptide" evidence="1">
    <location>
        <begin position="1"/>
        <end position="21"/>
    </location>
</feature>
<evidence type="ECO:0000256" key="1">
    <source>
        <dbReference type="SAM" id="SignalP"/>
    </source>
</evidence>
<dbReference type="EMBL" id="WIXE01016740">
    <property type="protein sequence ID" value="KAK5972365.1"/>
    <property type="molecule type" value="Genomic_DNA"/>
</dbReference>
<proteinExistence type="predicted"/>
<keyword evidence="1" id="KW-0732">Signal</keyword>
<sequence length="133" mass="14892">MGPCIVFMVCCTIWFTRSCAGEYCDMNVPNTAEDGESVRSILMSAMNSKNDVLPGTLDLEFDCHLAQLASKGSYEDGYHAFHFDVTSDFNFDWKDSIEKALDKVQKEQDNKLTTMFGARFAKIGYVTTATELV</sequence>
<protein>
    <submittedName>
        <fullName evidence="2">Uncharacterized protein</fullName>
    </submittedName>
</protein>
<evidence type="ECO:0000313" key="2">
    <source>
        <dbReference type="EMBL" id="KAK5972365.1"/>
    </source>
</evidence>
<dbReference type="Proteomes" id="UP001331761">
    <property type="component" value="Unassembled WGS sequence"/>
</dbReference>
<dbReference type="AlphaFoldDB" id="A0AAN8F8G5"/>
<evidence type="ECO:0000313" key="3">
    <source>
        <dbReference type="Proteomes" id="UP001331761"/>
    </source>
</evidence>
<gene>
    <name evidence="2" type="ORF">GCK32_007511</name>
</gene>
<name>A0AAN8F8G5_TRICO</name>
<keyword evidence="3" id="KW-1185">Reference proteome</keyword>
<feature type="chain" id="PRO_5043004426" evidence="1">
    <location>
        <begin position="22"/>
        <end position="133"/>
    </location>
</feature>
<comment type="caution">
    <text evidence="2">The sequence shown here is derived from an EMBL/GenBank/DDBJ whole genome shotgun (WGS) entry which is preliminary data.</text>
</comment>
<reference evidence="2 3" key="1">
    <citation type="submission" date="2019-10" db="EMBL/GenBank/DDBJ databases">
        <title>Assembly and Annotation for the nematode Trichostrongylus colubriformis.</title>
        <authorList>
            <person name="Martin J."/>
        </authorList>
    </citation>
    <scope>NUCLEOTIDE SEQUENCE [LARGE SCALE GENOMIC DNA]</scope>
    <source>
        <strain evidence="2">G859</strain>
        <tissue evidence="2">Whole worm</tissue>
    </source>
</reference>
<organism evidence="2 3">
    <name type="scientific">Trichostrongylus colubriformis</name>
    <name type="common">Black scour worm</name>
    <dbReference type="NCBI Taxonomy" id="6319"/>
    <lineage>
        <taxon>Eukaryota</taxon>
        <taxon>Metazoa</taxon>
        <taxon>Ecdysozoa</taxon>
        <taxon>Nematoda</taxon>
        <taxon>Chromadorea</taxon>
        <taxon>Rhabditida</taxon>
        <taxon>Rhabditina</taxon>
        <taxon>Rhabditomorpha</taxon>
        <taxon>Strongyloidea</taxon>
        <taxon>Trichostrongylidae</taxon>
        <taxon>Trichostrongylus</taxon>
    </lineage>
</organism>
<accession>A0AAN8F8G5</accession>